<keyword evidence="2 4" id="KW-0479">Metal-binding</keyword>
<dbReference type="AlphaFoldDB" id="A0A166X475"/>
<accession>A0A166X475</accession>
<dbReference type="CDD" id="cd01310">
    <property type="entry name" value="TatD_DNAse"/>
    <property type="match status" value="1"/>
</dbReference>
<comment type="caution">
    <text evidence="5">The sequence shown here is derived from an EMBL/GenBank/DDBJ whole genome shotgun (WGS) entry which is preliminary data.</text>
</comment>
<dbReference type="Gene3D" id="3.20.20.140">
    <property type="entry name" value="Metal-dependent hydrolases"/>
    <property type="match status" value="1"/>
</dbReference>
<evidence type="ECO:0000313" key="5">
    <source>
        <dbReference type="EMBL" id="KZN39582.1"/>
    </source>
</evidence>
<dbReference type="PANTHER" id="PTHR46124">
    <property type="entry name" value="D-AMINOACYL-TRNA DEACYLASE"/>
    <property type="match status" value="1"/>
</dbReference>
<dbReference type="GO" id="GO:0005829">
    <property type="term" value="C:cytosol"/>
    <property type="evidence" value="ECO:0007669"/>
    <property type="project" value="TreeGrafter"/>
</dbReference>
<evidence type="ECO:0000256" key="1">
    <source>
        <dbReference type="ARBA" id="ARBA00009275"/>
    </source>
</evidence>
<dbReference type="SUPFAM" id="SSF51556">
    <property type="entry name" value="Metallo-dependent hydrolases"/>
    <property type="match status" value="1"/>
</dbReference>
<dbReference type="GO" id="GO:0016788">
    <property type="term" value="F:hydrolase activity, acting on ester bonds"/>
    <property type="evidence" value="ECO:0007669"/>
    <property type="project" value="InterPro"/>
</dbReference>
<name>A0A166X475_9GAMM</name>
<dbReference type="PATRIC" id="fig|1365250.3.peg.2086"/>
<dbReference type="FunFam" id="3.20.20.140:FF:000005">
    <property type="entry name" value="TatD family hydrolase"/>
    <property type="match status" value="1"/>
</dbReference>
<evidence type="ECO:0000256" key="3">
    <source>
        <dbReference type="ARBA" id="ARBA00022801"/>
    </source>
</evidence>
<evidence type="ECO:0000256" key="2">
    <source>
        <dbReference type="ARBA" id="ARBA00022723"/>
    </source>
</evidence>
<feature type="binding site" evidence="4">
    <location>
        <position position="130"/>
    </location>
    <ligand>
        <name>a divalent metal cation</name>
        <dbReference type="ChEBI" id="CHEBI:60240"/>
        <label>2</label>
    </ligand>
</feature>
<dbReference type="InterPro" id="IPR018228">
    <property type="entry name" value="DNase_TatD-rel_CS"/>
</dbReference>
<dbReference type="PANTHER" id="PTHR46124:SF3">
    <property type="entry name" value="HYDROLASE"/>
    <property type="match status" value="1"/>
</dbReference>
<evidence type="ECO:0000256" key="4">
    <source>
        <dbReference type="PIRSR" id="PIRSR005902-1"/>
    </source>
</evidence>
<keyword evidence="3" id="KW-0378">Hydrolase</keyword>
<dbReference type="GO" id="GO:0046872">
    <property type="term" value="F:metal ion binding"/>
    <property type="evidence" value="ECO:0007669"/>
    <property type="project" value="UniProtKB-KW"/>
</dbReference>
<organism evidence="5 6">
    <name type="scientific">Pseudoalteromonas luteoviolacea DSM 6061</name>
    <dbReference type="NCBI Taxonomy" id="1365250"/>
    <lineage>
        <taxon>Bacteria</taxon>
        <taxon>Pseudomonadati</taxon>
        <taxon>Pseudomonadota</taxon>
        <taxon>Gammaproteobacteria</taxon>
        <taxon>Alteromonadales</taxon>
        <taxon>Pseudoalteromonadaceae</taxon>
        <taxon>Pseudoalteromonas</taxon>
    </lineage>
</organism>
<feature type="binding site" evidence="4">
    <location>
        <position position="96"/>
    </location>
    <ligand>
        <name>a divalent metal cation</name>
        <dbReference type="ChEBI" id="CHEBI:60240"/>
        <label>1</label>
    </ligand>
</feature>
<dbReference type="Pfam" id="PF01026">
    <property type="entry name" value="TatD_DNase"/>
    <property type="match status" value="1"/>
</dbReference>
<reference evidence="5 6" key="1">
    <citation type="submission" date="2013-07" db="EMBL/GenBank/DDBJ databases">
        <title>Comparative Genomic and Metabolomic Analysis of Twelve Strains of Pseudoalteromonas luteoviolacea.</title>
        <authorList>
            <person name="Vynne N.G."/>
            <person name="Mansson M."/>
            <person name="Gram L."/>
        </authorList>
    </citation>
    <scope>NUCLEOTIDE SEQUENCE [LARGE SCALE GENOMIC DNA]</scope>
    <source>
        <strain evidence="5 6">DSM 6061</strain>
    </source>
</reference>
<evidence type="ECO:0008006" key="7">
    <source>
        <dbReference type="Google" id="ProtNLM"/>
    </source>
</evidence>
<dbReference type="PIRSF" id="PIRSF005902">
    <property type="entry name" value="DNase_TatD"/>
    <property type="match status" value="1"/>
</dbReference>
<feature type="binding site" evidence="4">
    <location>
        <position position="8"/>
    </location>
    <ligand>
        <name>a divalent metal cation</name>
        <dbReference type="ChEBI" id="CHEBI:60240"/>
        <label>1</label>
    </ligand>
</feature>
<dbReference type="Proteomes" id="UP000076643">
    <property type="component" value="Unassembled WGS sequence"/>
</dbReference>
<feature type="binding site" evidence="4">
    <location>
        <position position="204"/>
    </location>
    <ligand>
        <name>a divalent metal cation</name>
        <dbReference type="ChEBI" id="CHEBI:60240"/>
        <label>1</label>
    </ligand>
</feature>
<dbReference type="InterPro" id="IPR032466">
    <property type="entry name" value="Metal_Hydrolase"/>
</dbReference>
<dbReference type="EMBL" id="AUYB01000099">
    <property type="protein sequence ID" value="KZN39582.1"/>
    <property type="molecule type" value="Genomic_DNA"/>
</dbReference>
<keyword evidence="6" id="KW-1185">Reference proteome</keyword>
<proteinExistence type="inferred from homology"/>
<dbReference type="PROSITE" id="PS01137">
    <property type="entry name" value="TATD_1"/>
    <property type="match status" value="1"/>
</dbReference>
<feature type="binding site" evidence="4">
    <location>
        <position position="154"/>
    </location>
    <ligand>
        <name>a divalent metal cation</name>
        <dbReference type="ChEBI" id="CHEBI:60240"/>
        <label>2</label>
    </ligand>
</feature>
<sequence>MMRLVDTHCHLDFDQLSDNLDEHIREAARYGITQFVVPGITLTQSKALLDFKRRVPECRIGFGLHPYFLDLGSEGDMEELWIRAQQHRGHLSAVGECGIDAQCDHLALQQKLFLEHIKLANTLALPLIVHHRQSHHLIAQAFKSVKPQFGGVIHAFSGSIQQAQYYIERGFKLGIGGTITYPRAQKTHAVVKALPLSSFVLETDAPSMPLNGFQGQPNLPKRLHQVFEHFCQLRSEPKQMIAEQLYSSSCALFSI</sequence>
<evidence type="ECO:0000313" key="6">
    <source>
        <dbReference type="Proteomes" id="UP000076643"/>
    </source>
</evidence>
<comment type="similarity">
    <text evidence="1">Belongs to the metallo-dependent hydrolases superfamily. TatD-type hydrolase family.</text>
</comment>
<protein>
    <recommendedName>
        <fullName evidence="7">Hydrolase</fullName>
    </recommendedName>
</protein>
<gene>
    <name evidence="5" type="ORF">N475_14290</name>
</gene>
<feature type="binding site" evidence="4">
    <location>
        <position position="10"/>
    </location>
    <ligand>
        <name>a divalent metal cation</name>
        <dbReference type="ChEBI" id="CHEBI:60240"/>
        <label>1</label>
    </ligand>
</feature>
<dbReference type="InterPro" id="IPR001130">
    <property type="entry name" value="TatD-like"/>
</dbReference>